<dbReference type="GeneTree" id="ENSGT01150000286975"/>
<reference evidence="15" key="2">
    <citation type="submission" date="2025-08" db="UniProtKB">
        <authorList>
            <consortium name="Ensembl"/>
        </authorList>
    </citation>
    <scope>IDENTIFICATION</scope>
    <source>
        <strain evidence="15">Thorbecke</strain>
    </source>
</reference>
<keyword evidence="10" id="KW-0325">Glycoprotein</keyword>
<dbReference type="GeneID" id="100350050"/>
<keyword evidence="16" id="KW-1185">Reference proteome</keyword>
<dbReference type="CTD" id="50839"/>
<evidence type="ECO:0000256" key="9">
    <source>
        <dbReference type="ARBA" id="ARBA00023170"/>
    </source>
</evidence>
<reference evidence="15" key="3">
    <citation type="submission" date="2025-09" db="UniProtKB">
        <authorList>
            <consortium name="Ensembl"/>
        </authorList>
    </citation>
    <scope>IDENTIFICATION</scope>
    <source>
        <strain evidence="15">Thorbecke</strain>
    </source>
</reference>
<dbReference type="PANTHER" id="PTHR11394:SF63">
    <property type="entry name" value="TASTE RECEPTOR TYPE 2 MEMBER 10"/>
    <property type="match status" value="1"/>
</dbReference>
<evidence type="ECO:0000256" key="11">
    <source>
        <dbReference type="ARBA" id="ARBA00023224"/>
    </source>
</evidence>
<dbReference type="RefSeq" id="XP_002722220.1">
    <property type="nucleotide sequence ID" value="XM_002722174.1"/>
</dbReference>
<evidence type="ECO:0000256" key="2">
    <source>
        <dbReference type="ARBA" id="ARBA00007376"/>
    </source>
</evidence>
<evidence type="ECO:0000256" key="6">
    <source>
        <dbReference type="ARBA" id="ARBA00022989"/>
    </source>
</evidence>
<keyword evidence="4 13" id="KW-0716">Sensory transduction</keyword>
<dbReference type="SUPFAM" id="SSF81321">
    <property type="entry name" value="Family A G protein-coupled receptor-like"/>
    <property type="match status" value="1"/>
</dbReference>
<feature type="transmembrane region" description="Helical" evidence="14">
    <location>
        <begin position="260"/>
        <end position="282"/>
    </location>
</feature>
<gene>
    <name evidence="15" type="primary">TAS2R10</name>
</gene>
<comment type="subcellular location">
    <subcellularLocation>
        <location evidence="1 13">Membrane</location>
        <topology evidence="1 13">Multi-pass membrane protein</topology>
    </subcellularLocation>
</comment>
<evidence type="ECO:0000256" key="8">
    <source>
        <dbReference type="ARBA" id="ARBA00023136"/>
    </source>
</evidence>
<evidence type="ECO:0000256" key="4">
    <source>
        <dbReference type="ARBA" id="ARBA00022606"/>
    </source>
</evidence>
<protein>
    <recommendedName>
        <fullName evidence="13">Taste receptor type 2</fullName>
    </recommendedName>
</protein>
<keyword evidence="8 13" id="KW-0472">Membrane</keyword>
<evidence type="ECO:0000256" key="7">
    <source>
        <dbReference type="ARBA" id="ARBA00023040"/>
    </source>
</evidence>
<dbReference type="Pfam" id="PF05296">
    <property type="entry name" value="TAS2R"/>
    <property type="match status" value="1"/>
</dbReference>
<keyword evidence="7 13" id="KW-0297">G-protein coupled receptor</keyword>
<feature type="transmembrane region" description="Helical" evidence="14">
    <location>
        <begin position="230"/>
        <end position="254"/>
    </location>
</feature>
<dbReference type="InterPro" id="IPR007960">
    <property type="entry name" value="TAS2R"/>
</dbReference>
<dbReference type="AlphaFoldDB" id="A0A5F9DLK3"/>
<reference evidence="15 16" key="1">
    <citation type="journal article" date="2011" name="Nature">
        <title>A high-resolution map of human evolutionary constraint using 29 mammals.</title>
        <authorList>
            <person name="Lindblad-Toh K."/>
            <person name="Garber M."/>
            <person name="Zuk O."/>
            <person name="Lin M.F."/>
            <person name="Parker B.J."/>
            <person name="Washietl S."/>
            <person name="Kheradpour P."/>
            <person name="Ernst J."/>
            <person name="Jordan G."/>
            <person name="Mauceli E."/>
            <person name="Ward L.D."/>
            <person name="Lowe C.B."/>
            <person name="Holloway A.K."/>
            <person name="Clamp M."/>
            <person name="Gnerre S."/>
            <person name="Alfoldi J."/>
            <person name="Beal K."/>
            <person name="Chang J."/>
            <person name="Clawson H."/>
            <person name="Cuff J."/>
            <person name="Di Palma F."/>
            <person name="Fitzgerald S."/>
            <person name="Flicek P."/>
            <person name="Guttman M."/>
            <person name="Hubisz M.J."/>
            <person name="Jaffe D.B."/>
            <person name="Jungreis I."/>
            <person name="Kent W.J."/>
            <person name="Kostka D."/>
            <person name="Lara M."/>
            <person name="Martins A.L."/>
            <person name="Massingham T."/>
            <person name="Moltke I."/>
            <person name="Raney B.J."/>
            <person name="Rasmussen M.D."/>
            <person name="Robinson J."/>
            <person name="Stark A."/>
            <person name="Vilella A.J."/>
            <person name="Wen J."/>
            <person name="Xie X."/>
            <person name="Zody M.C."/>
            <person name="Baldwin J."/>
            <person name="Bloom T."/>
            <person name="Chin C.W."/>
            <person name="Heiman D."/>
            <person name="Nicol R."/>
            <person name="Nusbaum C."/>
            <person name="Young S."/>
            <person name="Wilkinson J."/>
            <person name="Worley K.C."/>
            <person name="Kovar C.L."/>
            <person name="Muzny D.M."/>
            <person name="Gibbs R.A."/>
            <person name="Cree A."/>
            <person name="Dihn H.H."/>
            <person name="Fowler G."/>
            <person name="Jhangiani S."/>
            <person name="Joshi V."/>
            <person name="Lee S."/>
            <person name="Lewis L.R."/>
            <person name="Nazareth L.V."/>
            <person name="Okwuonu G."/>
            <person name="Santibanez J."/>
            <person name="Warren W.C."/>
            <person name="Mardis E.R."/>
            <person name="Weinstock G.M."/>
            <person name="Wilson R.K."/>
            <person name="Delehaunty K."/>
            <person name="Dooling D."/>
            <person name="Fronik C."/>
            <person name="Fulton L."/>
            <person name="Fulton B."/>
            <person name="Graves T."/>
            <person name="Minx P."/>
            <person name="Sodergren E."/>
            <person name="Birney E."/>
            <person name="Margulies E.H."/>
            <person name="Herrero J."/>
            <person name="Green E.D."/>
            <person name="Haussler D."/>
            <person name="Siepel A."/>
            <person name="Goldman N."/>
            <person name="Pollard K.S."/>
            <person name="Pedersen J.S."/>
            <person name="Lander E.S."/>
            <person name="Kellis M."/>
        </authorList>
    </citation>
    <scope>NUCLEOTIDE SEQUENCE [LARGE SCALE GENOMIC DNA]</scope>
    <source>
        <strain evidence="16">Thorbecke</strain>
    </source>
</reference>
<dbReference type="Proteomes" id="UP000001811">
    <property type="component" value="Unplaced"/>
</dbReference>
<dbReference type="FunFam" id="1.20.1070.10:FF:000042">
    <property type="entry name" value="Taste receptor type 2 member 7"/>
    <property type="match status" value="1"/>
</dbReference>
<evidence type="ECO:0000256" key="14">
    <source>
        <dbReference type="SAM" id="Phobius"/>
    </source>
</evidence>
<feature type="transmembrane region" description="Helical" evidence="14">
    <location>
        <begin position="129"/>
        <end position="149"/>
    </location>
</feature>
<keyword evidence="6 14" id="KW-1133">Transmembrane helix</keyword>
<comment type="similarity">
    <text evidence="2 12">Belongs to the G-protein coupled receptor T2R family.</text>
</comment>
<organism evidence="15 16">
    <name type="scientific">Oryctolagus cuniculus</name>
    <name type="common">Rabbit</name>
    <dbReference type="NCBI Taxonomy" id="9986"/>
    <lineage>
        <taxon>Eukaryota</taxon>
        <taxon>Metazoa</taxon>
        <taxon>Chordata</taxon>
        <taxon>Craniata</taxon>
        <taxon>Vertebrata</taxon>
        <taxon>Euteleostomi</taxon>
        <taxon>Mammalia</taxon>
        <taxon>Eutheria</taxon>
        <taxon>Euarchontoglires</taxon>
        <taxon>Glires</taxon>
        <taxon>Lagomorpha</taxon>
        <taxon>Leporidae</taxon>
        <taxon>Oryctolagus</taxon>
    </lineage>
</organism>
<dbReference type="GO" id="GO:0016020">
    <property type="term" value="C:membrane"/>
    <property type="evidence" value="ECO:0007669"/>
    <property type="project" value="UniProtKB-SubCell"/>
</dbReference>
<evidence type="ECO:0000256" key="13">
    <source>
        <dbReference type="RuleBase" id="RU004424"/>
    </source>
</evidence>
<evidence type="ECO:0000256" key="1">
    <source>
        <dbReference type="ARBA" id="ARBA00004141"/>
    </source>
</evidence>
<keyword evidence="9 13" id="KW-0675">Receptor</keyword>
<evidence type="ECO:0000313" key="15">
    <source>
        <dbReference type="Ensembl" id="ENSOCUP00000046651.1"/>
    </source>
</evidence>
<feature type="transmembrane region" description="Helical" evidence="14">
    <location>
        <begin position="42"/>
        <end position="63"/>
    </location>
</feature>
<name>A0A5F9DLK3_RABIT</name>
<feature type="transmembrane region" description="Helical" evidence="14">
    <location>
        <begin position="98"/>
        <end position="122"/>
    </location>
</feature>
<dbReference type="Ensembl" id="ENSOCUT00000058187.1">
    <property type="protein sequence ID" value="ENSOCUP00000046651.1"/>
    <property type="gene ID" value="ENSOCUG00000038423.1"/>
</dbReference>
<accession>A0A5F9DLK3</accession>
<evidence type="ECO:0000313" key="16">
    <source>
        <dbReference type="Proteomes" id="UP000001811"/>
    </source>
</evidence>
<evidence type="ECO:0000256" key="10">
    <source>
        <dbReference type="ARBA" id="ARBA00023180"/>
    </source>
</evidence>
<evidence type="ECO:0000256" key="3">
    <source>
        <dbReference type="ARBA" id="ARBA00022480"/>
    </source>
</evidence>
<dbReference type="GO" id="GO:0004930">
    <property type="term" value="F:G protein-coupled receptor activity"/>
    <property type="evidence" value="ECO:0007669"/>
    <property type="project" value="UniProtKB-KW"/>
</dbReference>
<feature type="transmembrane region" description="Helical" evidence="14">
    <location>
        <begin position="7"/>
        <end position="30"/>
    </location>
</feature>
<dbReference type="GO" id="GO:0033038">
    <property type="term" value="F:bitter taste receptor activity"/>
    <property type="evidence" value="ECO:0007669"/>
    <property type="project" value="Ensembl"/>
</dbReference>
<keyword evidence="3 13" id="KW-0919">Taste</keyword>
<proteinExistence type="inferred from homology"/>
<dbReference type="STRING" id="9986.ENSOCUP00000046651"/>
<keyword evidence="11 13" id="KW-0807">Transducer</keyword>
<dbReference type="FunCoup" id="A0A5F9DLK3">
    <property type="interactions" value="29"/>
</dbReference>
<dbReference type="KEGG" id="ocu:100350050"/>
<keyword evidence="5 13" id="KW-0812">Transmembrane</keyword>
<dbReference type="InParanoid" id="A0A5F9DLK3"/>
<dbReference type="OrthoDB" id="8876749at2759"/>
<feature type="transmembrane region" description="Helical" evidence="14">
    <location>
        <begin position="178"/>
        <end position="203"/>
    </location>
</feature>
<feature type="transmembrane region" description="Helical" evidence="14">
    <location>
        <begin position="75"/>
        <end position="92"/>
    </location>
</feature>
<evidence type="ECO:0000256" key="12">
    <source>
        <dbReference type="RuleBase" id="RU004423"/>
    </source>
</evidence>
<evidence type="ECO:0000256" key="5">
    <source>
        <dbReference type="ARBA" id="ARBA00022692"/>
    </source>
</evidence>
<dbReference type="Gene3D" id="1.20.1070.10">
    <property type="entry name" value="Rhodopsin 7-helix transmembrane proteins"/>
    <property type="match status" value="1"/>
</dbReference>
<sequence>MPGIMEGILFSVVIGESILGFLGNGFIGIINCIESVKNKKLSMIGFILIGLAISRICLIWILITDGIIHIFSLDLYFTSNLADYIAYSWVIINQTNTWFATSLIIFYFLKIANFSHYIFLWLKMRINWIFSLLMGSLLISLLFTFPQIVKIVNNQKINNRNTTWQVARRKNGFIIEQVLLNVGIIILFLITLIMCFLVVISLWRHKKKMQLNVFGLRDPNTEAHVKAMKVLISFIILFVLHFIGIAMEITFFTVPENKVLLILGLATAVIYPWGHSFILILVNRKLKQASLRVLRQLKFCEKGENLRAN</sequence>
<dbReference type="PANTHER" id="PTHR11394">
    <property type="entry name" value="TASTE RECEPTOR TYPE 2"/>
    <property type="match status" value="1"/>
</dbReference>